<dbReference type="EMBL" id="CAFBMW010000002">
    <property type="protein sequence ID" value="CAB4917103.1"/>
    <property type="molecule type" value="Genomic_DNA"/>
</dbReference>
<dbReference type="AlphaFoldDB" id="A0A6J7HJ02"/>
<evidence type="ECO:0000313" key="1">
    <source>
        <dbReference type="EMBL" id="CAB4917103.1"/>
    </source>
</evidence>
<sequence>MAPSPAPAESAQWRGLVDDAAIFPPGDVPLHDATASWGARREEWYADLVGTFVLKDTDVPMVRGFGAPLSVVVTGGAGQVAGPLGAAARLGLEVATLEIALRDPDDLAGNVRRVVAALDHARDEGTLGDDVRIHVEVPGPVTPAWLAAADEVAAADLRLKLRLGHVDHDLVPDETTVASWIDAALDRETPFKGTAGLHRAVRHDPEGGGMHGFLNVLVATQVLWDGGSVADAADALRERDGEALAATDIGSARRWFTSFGSCSVTEPLDDLVALGLLTPHPAPHPAEDS</sequence>
<organism evidence="1">
    <name type="scientific">freshwater metagenome</name>
    <dbReference type="NCBI Taxonomy" id="449393"/>
    <lineage>
        <taxon>unclassified sequences</taxon>
        <taxon>metagenomes</taxon>
        <taxon>ecological metagenomes</taxon>
    </lineage>
</organism>
<reference evidence="1" key="1">
    <citation type="submission" date="2020-05" db="EMBL/GenBank/DDBJ databases">
        <authorList>
            <person name="Chiriac C."/>
            <person name="Salcher M."/>
            <person name="Ghai R."/>
            <person name="Kavagutti S V."/>
        </authorList>
    </citation>
    <scope>NUCLEOTIDE SEQUENCE</scope>
</reference>
<name>A0A6J7HJ02_9ZZZZ</name>
<protein>
    <submittedName>
        <fullName evidence="1">Unannotated protein</fullName>
    </submittedName>
</protein>
<accession>A0A6J7HJ02</accession>
<gene>
    <name evidence="1" type="ORF">UFOPK3662_00376</name>
</gene>
<proteinExistence type="predicted"/>